<evidence type="ECO:0000259" key="5">
    <source>
        <dbReference type="PROSITE" id="PS50893"/>
    </source>
</evidence>
<dbReference type="EMBL" id="CP099799">
    <property type="protein sequence ID" value="USS00612.1"/>
    <property type="molecule type" value="Genomic_DNA"/>
</dbReference>
<evidence type="ECO:0000256" key="3">
    <source>
        <dbReference type="ARBA" id="ARBA00022741"/>
    </source>
</evidence>
<dbReference type="PROSITE" id="PS50893">
    <property type="entry name" value="ABC_TRANSPORTER_2"/>
    <property type="match status" value="1"/>
</dbReference>
<dbReference type="InterPro" id="IPR003593">
    <property type="entry name" value="AAA+_ATPase"/>
</dbReference>
<evidence type="ECO:0000256" key="1">
    <source>
        <dbReference type="ARBA" id="ARBA00005417"/>
    </source>
</evidence>
<dbReference type="SUPFAM" id="SSF52540">
    <property type="entry name" value="P-loop containing nucleoside triphosphate hydrolases"/>
    <property type="match status" value="1"/>
</dbReference>
<dbReference type="AlphaFoldDB" id="A0A9N7JKI2"/>
<reference evidence="6 8" key="1">
    <citation type="submission" date="2017-09" db="EMBL/GenBank/DDBJ databases">
        <authorList>
            <person name="Thomas P."/>
            <person name="Seyboldt C."/>
        </authorList>
    </citation>
    <scope>NUCLEOTIDE SEQUENCE [LARGE SCALE GENOMIC DNA]</scope>
    <source>
        <strain evidence="6 8">DSM 7534</strain>
    </source>
</reference>
<dbReference type="PROSITE" id="PS00211">
    <property type="entry name" value="ABC_TRANSPORTER_1"/>
    <property type="match status" value="1"/>
</dbReference>
<accession>A0A9N7JKI2</accession>
<dbReference type="Gene3D" id="3.40.50.300">
    <property type="entry name" value="P-loop containing nucleotide triphosphate hydrolases"/>
    <property type="match status" value="1"/>
</dbReference>
<dbReference type="EMBL" id="CP023671">
    <property type="protein sequence ID" value="AYE34030.1"/>
    <property type="molecule type" value="Genomic_DNA"/>
</dbReference>
<dbReference type="PANTHER" id="PTHR42798:SF7">
    <property type="entry name" value="ALPHA-D-RIBOSE 1-METHYLPHOSPHONATE 5-TRIPHOSPHATE SYNTHASE SUBUNIT PHNL"/>
    <property type="match status" value="1"/>
</dbReference>
<dbReference type="GO" id="GO:0005524">
    <property type="term" value="F:ATP binding"/>
    <property type="evidence" value="ECO:0007669"/>
    <property type="project" value="UniProtKB-KW"/>
</dbReference>
<dbReference type="Pfam" id="PF00005">
    <property type="entry name" value="ABC_tran"/>
    <property type="match status" value="1"/>
</dbReference>
<dbReference type="PANTHER" id="PTHR42798">
    <property type="entry name" value="LIPOPROTEIN-RELEASING SYSTEM ATP-BINDING PROTEIN LOLD"/>
    <property type="match status" value="1"/>
</dbReference>
<dbReference type="Proteomes" id="UP000280586">
    <property type="component" value="Chromosome"/>
</dbReference>
<keyword evidence="9" id="KW-1185">Reference proteome</keyword>
<keyword evidence="3" id="KW-0547">Nucleotide-binding</keyword>
<dbReference type="RefSeq" id="WP_120140667.1">
    <property type="nucleotide sequence ID" value="NZ_CP023671.1"/>
</dbReference>
<protein>
    <submittedName>
        <fullName evidence="6 7">ABC transporter ATP-binding protein</fullName>
    </submittedName>
</protein>
<keyword evidence="2" id="KW-0813">Transport</keyword>
<dbReference type="SMART" id="SM00382">
    <property type="entry name" value="AAA"/>
    <property type="match status" value="1"/>
</dbReference>
<evidence type="ECO:0000313" key="8">
    <source>
        <dbReference type="Proteomes" id="UP000280586"/>
    </source>
</evidence>
<dbReference type="KEGG" id="csep:CP523_05885"/>
<dbReference type="InterPro" id="IPR027417">
    <property type="entry name" value="P-loop_NTPase"/>
</dbReference>
<reference evidence="7" key="2">
    <citation type="submission" date="2022-06" db="EMBL/GenBank/DDBJ databases">
        <authorList>
            <person name="Holder M.E."/>
            <person name="Ajami N.J."/>
            <person name="Petrosino J.F."/>
        </authorList>
    </citation>
    <scope>NUCLEOTIDE SEQUENCE</scope>
    <source>
        <strain evidence="7">RMA 8861</strain>
    </source>
</reference>
<name>A0A9N7JKI2_CLOSE</name>
<dbReference type="InterPro" id="IPR017911">
    <property type="entry name" value="MacB-like_ATP-bd"/>
</dbReference>
<evidence type="ECO:0000313" key="7">
    <source>
        <dbReference type="EMBL" id="USS00612.1"/>
    </source>
</evidence>
<keyword evidence="4 6" id="KW-0067">ATP-binding</keyword>
<comment type="similarity">
    <text evidence="1">Belongs to the ABC transporter superfamily.</text>
</comment>
<sequence>MELIKLKGLSKKYGENFYALKDVNLDIMEKDFVSIMGPSGSGKSTLLNIIGCMDSVTSGEYYLDGKLVNKLNGNKLSLIRNKDISFVFQHFAIMKDYNVYDNVELPLLRRKLSKKERKSKIKEILKRLDIEDQIKKMPNELSGGQQQRVAIARALVSEAKIILADEPTGALDKKTGEDIMNLLKELNDEGKTIVLITHDEKVDSYAKRHIKIEDGKLYEVV</sequence>
<proteinExistence type="inferred from homology"/>
<dbReference type="GO" id="GO:0016887">
    <property type="term" value="F:ATP hydrolysis activity"/>
    <property type="evidence" value="ECO:0007669"/>
    <property type="project" value="InterPro"/>
</dbReference>
<dbReference type="InterPro" id="IPR017871">
    <property type="entry name" value="ABC_transporter-like_CS"/>
</dbReference>
<dbReference type="GO" id="GO:0022857">
    <property type="term" value="F:transmembrane transporter activity"/>
    <property type="evidence" value="ECO:0007669"/>
    <property type="project" value="UniProtKB-ARBA"/>
</dbReference>
<dbReference type="CDD" id="cd03255">
    <property type="entry name" value="ABC_MJ0796_LolCDE_FtsE"/>
    <property type="match status" value="1"/>
</dbReference>
<evidence type="ECO:0000313" key="6">
    <source>
        <dbReference type="EMBL" id="AYE34030.1"/>
    </source>
</evidence>
<dbReference type="InterPro" id="IPR003439">
    <property type="entry name" value="ABC_transporter-like_ATP-bd"/>
</dbReference>
<dbReference type="GeneID" id="303560202"/>
<gene>
    <name evidence="6" type="ORF">CP523_05885</name>
    <name evidence="7" type="ORF">NH397_14175</name>
</gene>
<evidence type="ECO:0000256" key="4">
    <source>
        <dbReference type="ARBA" id="ARBA00022840"/>
    </source>
</evidence>
<evidence type="ECO:0000313" key="9">
    <source>
        <dbReference type="Proteomes" id="UP001055437"/>
    </source>
</evidence>
<feature type="domain" description="ABC transporter" evidence="5">
    <location>
        <begin position="4"/>
        <end position="221"/>
    </location>
</feature>
<dbReference type="Proteomes" id="UP001055437">
    <property type="component" value="Chromosome"/>
</dbReference>
<dbReference type="FunFam" id="3.40.50.300:FF:000032">
    <property type="entry name" value="Export ABC transporter ATP-binding protein"/>
    <property type="match status" value="1"/>
</dbReference>
<evidence type="ECO:0000256" key="2">
    <source>
        <dbReference type="ARBA" id="ARBA00022448"/>
    </source>
</evidence>
<dbReference type="GO" id="GO:0098796">
    <property type="term" value="C:membrane protein complex"/>
    <property type="evidence" value="ECO:0007669"/>
    <property type="project" value="UniProtKB-ARBA"/>
</dbReference>
<organism evidence="6 8">
    <name type="scientific">Clostridium septicum</name>
    <dbReference type="NCBI Taxonomy" id="1504"/>
    <lineage>
        <taxon>Bacteria</taxon>
        <taxon>Bacillati</taxon>
        <taxon>Bacillota</taxon>
        <taxon>Clostridia</taxon>
        <taxon>Eubacteriales</taxon>
        <taxon>Clostridiaceae</taxon>
        <taxon>Clostridium</taxon>
    </lineage>
</organism>